<dbReference type="AlphaFoldDB" id="A0A327Z6A2"/>
<dbReference type="GO" id="GO:0016779">
    <property type="term" value="F:nucleotidyltransferase activity"/>
    <property type="evidence" value="ECO:0007669"/>
    <property type="project" value="UniProtKB-KW"/>
</dbReference>
<reference evidence="2 3" key="1">
    <citation type="submission" date="2018-06" db="EMBL/GenBank/DDBJ databases">
        <title>Genomic Encyclopedia of Type Strains, Phase III (KMG-III): the genomes of soil and plant-associated and newly described type strains.</title>
        <authorList>
            <person name="Whitman W."/>
        </authorList>
    </citation>
    <scope>NUCLEOTIDE SEQUENCE [LARGE SCALE GENOMIC DNA]</scope>
    <source>
        <strain evidence="2 3">CGMCC 4.7090</strain>
    </source>
</reference>
<dbReference type="RefSeq" id="WP_111651743.1">
    <property type="nucleotide sequence ID" value="NZ_JACHWI010000005.1"/>
</dbReference>
<evidence type="ECO:0000313" key="2">
    <source>
        <dbReference type="EMBL" id="RAK32842.1"/>
    </source>
</evidence>
<dbReference type="EMBL" id="QLMJ01000013">
    <property type="protein sequence ID" value="RAK32842.1"/>
    <property type="molecule type" value="Genomic_DNA"/>
</dbReference>
<accession>A0A327Z6A2</accession>
<dbReference type="SUPFAM" id="SSF69572">
    <property type="entry name" value="Activating enzymes of the ubiquitin-like proteins"/>
    <property type="match status" value="1"/>
</dbReference>
<dbReference type="InterPro" id="IPR035985">
    <property type="entry name" value="Ubiquitin-activating_enz"/>
</dbReference>
<dbReference type="GO" id="GO:0008641">
    <property type="term" value="F:ubiquitin-like modifier activating enzyme activity"/>
    <property type="evidence" value="ECO:0007669"/>
    <property type="project" value="InterPro"/>
</dbReference>
<evidence type="ECO:0000256" key="1">
    <source>
        <dbReference type="SAM" id="MobiDB-lite"/>
    </source>
</evidence>
<comment type="caution">
    <text evidence="2">The sequence shown here is derived from an EMBL/GenBank/DDBJ whole genome shotgun (WGS) entry which is preliminary data.</text>
</comment>
<evidence type="ECO:0000313" key="3">
    <source>
        <dbReference type="Proteomes" id="UP000249341"/>
    </source>
</evidence>
<proteinExistence type="predicted"/>
<dbReference type="Proteomes" id="UP000249341">
    <property type="component" value="Unassembled WGS sequence"/>
</dbReference>
<sequence>MSRTPLPRPTLIPGLPRIWRNPGELQLGLDPAHAVVLRFPDPRAARVLDLLDGIRSERAVLLRAAELGVRPDEARSLLDLLHQAGLVLPAGTLLPATLPALSRARLTGEAAALALSAVSRPTGRPSPARVLRRRQASRVALSGRGRLGAPIAVALAEAGVGHVHPDLSGTVGAGEITGGPLGTADVGSPRRSAVAAAILRTVPGTDVHGTRRPVADLVVQLAHDEPAALVAAAHAGRRQPHLVVAIRDGAAVIGPLVPAGGRPCLRCVDLHRQDRDAGWPGAPPSAGADTEPCTVATLLAAVAYATAEVLAHLDGEVPETLGAAVEITAPGRFRRRTWPPHPGCDCQRRARSHTGPSPHIPKSTRRRAE</sequence>
<keyword evidence="3" id="KW-1185">Reference proteome</keyword>
<feature type="region of interest" description="Disordered" evidence="1">
    <location>
        <begin position="334"/>
        <end position="369"/>
    </location>
</feature>
<keyword evidence="2" id="KW-0808">Transferase</keyword>
<dbReference type="Gene3D" id="3.40.50.720">
    <property type="entry name" value="NAD(P)-binding Rossmann-like Domain"/>
    <property type="match status" value="1"/>
</dbReference>
<keyword evidence="2" id="KW-0548">Nucleotidyltransferase</keyword>
<organism evidence="2 3">
    <name type="scientific">Actinoplanes lutulentus</name>
    <dbReference type="NCBI Taxonomy" id="1287878"/>
    <lineage>
        <taxon>Bacteria</taxon>
        <taxon>Bacillati</taxon>
        <taxon>Actinomycetota</taxon>
        <taxon>Actinomycetes</taxon>
        <taxon>Micromonosporales</taxon>
        <taxon>Micromonosporaceae</taxon>
        <taxon>Actinoplanes</taxon>
    </lineage>
</organism>
<dbReference type="OrthoDB" id="4426339at2"/>
<gene>
    <name evidence="2" type="ORF">B0I29_113137</name>
</gene>
<name>A0A327Z6A2_9ACTN</name>
<protein>
    <submittedName>
        <fullName evidence="2">Molybdopterin/thiamine biosynthesis adenylyltransferase</fullName>
    </submittedName>
</protein>